<keyword evidence="3" id="KW-1185">Reference proteome</keyword>
<sequence length="115" mass="12382">MARRTLLVPILIFSSAHLFAPHAQDMTVLHILTTDCLPGQYVVTICVNNDPAKGGGSGIITCLFVDTKRSGNAQGREAFVLHISAEDYPRLIMESCRAVDAQRSAEGVSDGTPRV</sequence>
<dbReference type="Proteomes" id="UP001142393">
    <property type="component" value="Unassembled WGS sequence"/>
</dbReference>
<protein>
    <submittedName>
        <fullName evidence="2">Uncharacterized protein</fullName>
    </submittedName>
</protein>
<proteinExistence type="predicted"/>
<dbReference type="EMBL" id="JANVFU010000001">
    <property type="protein sequence ID" value="KAJ3749946.1"/>
    <property type="molecule type" value="Genomic_DNA"/>
</dbReference>
<name>A0A9W8U264_9AGAR</name>
<evidence type="ECO:0000313" key="3">
    <source>
        <dbReference type="Proteomes" id="UP001142393"/>
    </source>
</evidence>
<keyword evidence="1" id="KW-0732">Signal</keyword>
<comment type="caution">
    <text evidence="2">The sequence shown here is derived from an EMBL/GenBank/DDBJ whole genome shotgun (WGS) entry which is preliminary data.</text>
</comment>
<evidence type="ECO:0000256" key="1">
    <source>
        <dbReference type="SAM" id="SignalP"/>
    </source>
</evidence>
<dbReference type="AlphaFoldDB" id="A0A9W8U264"/>
<feature type="chain" id="PRO_5040944586" evidence="1">
    <location>
        <begin position="19"/>
        <end position="115"/>
    </location>
</feature>
<gene>
    <name evidence="2" type="ORF">DFH05DRAFT_1455077</name>
</gene>
<reference evidence="2 3" key="1">
    <citation type="journal article" date="2023" name="Proc. Natl. Acad. Sci. U.S.A.">
        <title>A global phylogenomic analysis of the shiitake genus Lentinula.</title>
        <authorList>
            <person name="Sierra-Patev S."/>
            <person name="Min B."/>
            <person name="Naranjo-Ortiz M."/>
            <person name="Looney B."/>
            <person name="Konkel Z."/>
            <person name="Slot J.C."/>
            <person name="Sakamoto Y."/>
            <person name="Steenwyk J.L."/>
            <person name="Rokas A."/>
            <person name="Carro J."/>
            <person name="Camarero S."/>
            <person name="Ferreira P."/>
            <person name="Molpeceres G."/>
            <person name="Ruiz-Duenas F.J."/>
            <person name="Serrano A."/>
            <person name="Henrissat B."/>
            <person name="Drula E."/>
            <person name="Hughes K.W."/>
            <person name="Mata J.L."/>
            <person name="Ishikawa N.K."/>
            <person name="Vargas-Isla R."/>
            <person name="Ushijima S."/>
            <person name="Smith C.A."/>
            <person name="Donoghue J."/>
            <person name="Ahrendt S."/>
            <person name="Andreopoulos W."/>
            <person name="He G."/>
            <person name="LaButti K."/>
            <person name="Lipzen A."/>
            <person name="Ng V."/>
            <person name="Riley R."/>
            <person name="Sandor L."/>
            <person name="Barry K."/>
            <person name="Martinez A.T."/>
            <person name="Xiao Y."/>
            <person name="Gibbons J.G."/>
            <person name="Terashima K."/>
            <person name="Grigoriev I.V."/>
            <person name="Hibbett D."/>
        </authorList>
    </citation>
    <scope>NUCLEOTIDE SEQUENCE [LARGE SCALE GENOMIC DNA]</scope>
    <source>
        <strain evidence="2 3">TFB7810</strain>
    </source>
</reference>
<organism evidence="2 3">
    <name type="scientific">Lentinula detonsa</name>
    <dbReference type="NCBI Taxonomy" id="2804962"/>
    <lineage>
        <taxon>Eukaryota</taxon>
        <taxon>Fungi</taxon>
        <taxon>Dikarya</taxon>
        <taxon>Basidiomycota</taxon>
        <taxon>Agaricomycotina</taxon>
        <taxon>Agaricomycetes</taxon>
        <taxon>Agaricomycetidae</taxon>
        <taxon>Agaricales</taxon>
        <taxon>Marasmiineae</taxon>
        <taxon>Omphalotaceae</taxon>
        <taxon>Lentinula</taxon>
    </lineage>
</organism>
<accession>A0A9W8U264</accession>
<feature type="signal peptide" evidence="1">
    <location>
        <begin position="1"/>
        <end position="18"/>
    </location>
</feature>
<evidence type="ECO:0000313" key="2">
    <source>
        <dbReference type="EMBL" id="KAJ3749946.1"/>
    </source>
</evidence>